<dbReference type="Gene3D" id="1.10.10.10">
    <property type="entry name" value="Winged helix-like DNA-binding domain superfamily/Winged helix DNA-binding domain"/>
    <property type="match status" value="1"/>
</dbReference>
<dbReference type="InterPro" id="IPR036388">
    <property type="entry name" value="WH-like_DNA-bd_sf"/>
</dbReference>
<dbReference type="Pfam" id="PF00486">
    <property type="entry name" value="Trans_reg_C"/>
    <property type="match status" value="1"/>
</dbReference>
<dbReference type="Proteomes" id="UP000632740">
    <property type="component" value="Unassembled WGS sequence"/>
</dbReference>
<evidence type="ECO:0000256" key="1">
    <source>
        <dbReference type="ARBA" id="ARBA00005820"/>
    </source>
</evidence>
<sequence>MAQGGRAVVLANGPRTRSGAPQNGSVVRRALMQRLDDVVTSRFGLVVGPPGSGKTTVMTQWSRTTGLPVVWGRCTKAGVVVRTPGAGAAMCLTPEELGRMLQTTGPDRIVGRATDRSVLLVLDDAHELIGRPAERDLEHLLLDVLPAVHVLVGSRVRPTFNLARSEISPPTVLTAADLRLRPWEVDRLFRDVYDEPLTLEDVETVSRETDGWAVAVHLFHRATAGLLPADRRRAVRGLRGDSWYAHDYLTGEILAGLDRPLVELLHWGAAFDRMTAARCDALMAATGSRELLRDLEVRWSLAATDDGVHYTLPRVLRRHLLTAHTEHLGSAASSWQRRAAHILEDEHAFAAAAEAYRRAGDDADAQRLRDTLPTADTGGRVEAWVGAATASLSHGGGHPQAPTAPDAEQPQAPTAPDAEHPQAPASSWEPVVRAATRRDPLGALPAASGLTGAERALADGLCLLLAGDQRAAREPLRRAAADPDGSAGVVLGATLVDATLTGTSRAAMLSTADRVHADAERRGLTWLARLAHGVVVALDGTERARADVAALVAHCDRIDDPWGAALVASWSGLVALSQGVADPDEWEALVRRWHALDAPVAAVWARAFYSLAAAEHQLPEAVQDARAAEAFARSAAVPGALAVAYAALAAGAQDGADTGELAALARSTAEEHGVDLRRLRLGVTGTSVRRTRLPGPRRGTLDTGPVDDERPAVPTTSLRCLGEFRVVVDDVPVDLSGVRPRARSALRFLALHAGRPVHREQLADALWPDLDPTAAMHNLHVSISAVRRALEPSVPTRSSRLIVRDGETYTLVLSPGSVCDHVEFDRACKEATRARVRGDLDVAAARWREALDLYAGDLLPEDGPADWVVGPRDRVRTLAAEAAADLAEVELEAGRFEAAGAAATRSIELDECRDHAWRLLVAALTAAGDTAAAHRAHRGYTAMLDDLGVLDVARRSGPVTLTSRVATAAPPVRGRVTRRISPSA</sequence>
<protein>
    <recommendedName>
        <fullName evidence="5">OmpR/PhoB-type domain-containing protein</fullName>
    </recommendedName>
</protein>
<feature type="region of interest" description="Disordered" evidence="4">
    <location>
        <begin position="689"/>
        <end position="712"/>
    </location>
</feature>
<dbReference type="GO" id="GO:0006355">
    <property type="term" value="P:regulation of DNA-templated transcription"/>
    <property type="evidence" value="ECO:0007669"/>
    <property type="project" value="InterPro"/>
</dbReference>
<gene>
    <name evidence="6" type="ORF">Cch01nite_27430</name>
</gene>
<dbReference type="GO" id="GO:0000160">
    <property type="term" value="P:phosphorelay signal transduction system"/>
    <property type="evidence" value="ECO:0007669"/>
    <property type="project" value="InterPro"/>
</dbReference>
<dbReference type="InterPro" id="IPR027417">
    <property type="entry name" value="P-loop_NTPase"/>
</dbReference>
<organism evidence="6 7">
    <name type="scientific">Cellulomonas chitinilytica</name>
    <dbReference type="NCBI Taxonomy" id="398759"/>
    <lineage>
        <taxon>Bacteria</taxon>
        <taxon>Bacillati</taxon>
        <taxon>Actinomycetota</taxon>
        <taxon>Actinomycetes</taxon>
        <taxon>Micrococcales</taxon>
        <taxon>Cellulomonadaceae</taxon>
        <taxon>Cellulomonas</taxon>
    </lineage>
</organism>
<dbReference type="EMBL" id="BONK01000009">
    <property type="protein sequence ID" value="GIG22019.1"/>
    <property type="molecule type" value="Genomic_DNA"/>
</dbReference>
<dbReference type="PANTHER" id="PTHR35807:SF2">
    <property type="entry name" value="TRANSCRIPTIONAL ACTIVATOR DOMAIN"/>
    <property type="match status" value="1"/>
</dbReference>
<dbReference type="InterPro" id="IPR001867">
    <property type="entry name" value="OmpR/PhoB-type_DNA-bd"/>
</dbReference>
<dbReference type="InterPro" id="IPR051677">
    <property type="entry name" value="AfsR-DnrI-RedD_regulator"/>
</dbReference>
<evidence type="ECO:0000313" key="7">
    <source>
        <dbReference type="Proteomes" id="UP000632740"/>
    </source>
</evidence>
<dbReference type="RefSeq" id="WP_203755806.1">
    <property type="nucleotide sequence ID" value="NZ_BONK01000009.1"/>
</dbReference>
<dbReference type="PANTHER" id="PTHR35807">
    <property type="entry name" value="TRANSCRIPTIONAL REGULATOR REDD-RELATED"/>
    <property type="match status" value="1"/>
</dbReference>
<name>A0A919P6S5_9CELL</name>
<dbReference type="SUPFAM" id="SSF46894">
    <property type="entry name" value="C-terminal effector domain of the bipartite response regulators"/>
    <property type="match status" value="1"/>
</dbReference>
<dbReference type="GO" id="GO:0003677">
    <property type="term" value="F:DNA binding"/>
    <property type="evidence" value="ECO:0007669"/>
    <property type="project" value="UniProtKB-UniRule"/>
</dbReference>
<dbReference type="SUPFAM" id="SSF52540">
    <property type="entry name" value="P-loop containing nucleoside triphosphate hydrolases"/>
    <property type="match status" value="1"/>
</dbReference>
<dbReference type="Pfam" id="PF03704">
    <property type="entry name" value="BTAD"/>
    <property type="match status" value="1"/>
</dbReference>
<evidence type="ECO:0000256" key="3">
    <source>
        <dbReference type="PROSITE-ProRule" id="PRU01091"/>
    </source>
</evidence>
<accession>A0A919P6S5</accession>
<evidence type="ECO:0000313" key="6">
    <source>
        <dbReference type="EMBL" id="GIG22019.1"/>
    </source>
</evidence>
<evidence type="ECO:0000259" key="5">
    <source>
        <dbReference type="PROSITE" id="PS51755"/>
    </source>
</evidence>
<keyword evidence="7" id="KW-1185">Reference proteome</keyword>
<dbReference type="SMART" id="SM00862">
    <property type="entry name" value="Trans_reg_C"/>
    <property type="match status" value="1"/>
</dbReference>
<evidence type="ECO:0000256" key="2">
    <source>
        <dbReference type="ARBA" id="ARBA00023125"/>
    </source>
</evidence>
<dbReference type="Gene3D" id="1.25.40.10">
    <property type="entry name" value="Tetratricopeptide repeat domain"/>
    <property type="match status" value="1"/>
</dbReference>
<feature type="DNA-binding region" description="OmpR/PhoB-type" evidence="3">
    <location>
        <begin position="708"/>
        <end position="813"/>
    </location>
</feature>
<feature type="region of interest" description="Disordered" evidence="4">
    <location>
        <begin position="1"/>
        <end position="22"/>
    </location>
</feature>
<dbReference type="SUPFAM" id="SSF48452">
    <property type="entry name" value="TPR-like"/>
    <property type="match status" value="1"/>
</dbReference>
<feature type="domain" description="OmpR/PhoB-type" evidence="5">
    <location>
        <begin position="708"/>
        <end position="813"/>
    </location>
</feature>
<proteinExistence type="inferred from homology"/>
<comment type="caution">
    <text evidence="6">The sequence shown here is derived from an EMBL/GenBank/DDBJ whole genome shotgun (WGS) entry which is preliminary data.</text>
</comment>
<dbReference type="AlphaFoldDB" id="A0A919P6S5"/>
<feature type="region of interest" description="Disordered" evidence="4">
    <location>
        <begin position="391"/>
        <end position="430"/>
    </location>
</feature>
<dbReference type="InterPro" id="IPR011990">
    <property type="entry name" value="TPR-like_helical_dom_sf"/>
</dbReference>
<dbReference type="PROSITE" id="PS51755">
    <property type="entry name" value="OMPR_PHOB"/>
    <property type="match status" value="1"/>
</dbReference>
<comment type="similarity">
    <text evidence="1">Belongs to the AfsR/DnrI/RedD regulatory family.</text>
</comment>
<reference evidence="6" key="1">
    <citation type="submission" date="2021-01" db="EMBL/GenBank/DDBJ databases">
        <title>Whole genome shotgun sequence of Cellulomonas chitinilytica NBRC 110799.</title>
        <authorList>
            <person name="Komaki H."/>
            <person name="Tamura T."/>
        </authorList>
    </citation>
    <scope>NUCLEOTIDE SEQUENCE</scope>
    <source>
        <strain evidence="6">NBRC 110799</strain>
    </source>
</reference>
<dbReference type="SMART" id="SM01043">
    <property type="entry name" value="BTAD"/>
    <property type="match status" value="1"/>
</dbReference>
<evidence type="ECO:0000256" key="4">
    <source>
        <dbReference type="SAM" id="MobiDB-lite"/>
    </source>
</evidence>
<keyword evidence="2 3" id="KW-0238">DNA-binding</keyword>
<dbReference type="InterPro" id="IPR016032">
    <property type="entry name" value="Sig_transdc_resp-reg_C-effctor"/>
</dbReference>
<dbReference type="InterPro" id="IPR005158">
    <property type="entry name" value="BTAD"/>
</dbReference>